<name>A0A7R9AAM5_9CRUS</name>
<dbReference type="AlphaFoldDB" id="A0A7R9AAM5"/>
<evidence type="ECO:0000256" key="1">
    <source>
        <dbReference type="SAM" id="Phobius"/>
    </source>
</evidence>
<keyword evidence="3" id="KW-1185">Reference proteome</keyword>
<evidence type="ECO:0000313" key="2">
    <source>
        <dbReference type="EMBL" id="CAD7250653.1"/>
    </source>
</evidence>
<evidence type="ECO:0008006" key="4">
    <source>
        <dbReference type="Google" id="ProtNLM"/>
    </source>
</evidence>
<dbReference type="EMBL" id="LR902505">
    <property type="protein sequence ID" value="CAD7250653.1"/>
    <property type="molecule type" value="Genomic_DNA"/>
</dbReference>
<keyword evidence="1" id="KW-1133">Transmembrane helix</keyword>
<dbReference type="Proteomes" id="UP000677054">
    <property type="component" value="Unassembled WGS sequence"/>
</dbReference>
<keyword evidence="1" id="KW-0472">Membrane</keyword>
<evidence type="ECO:0000313" key="3">
    <source>
        <dbReference type="Proteomes" id="UP000677054"/>
    </source>
</evidence>
<feature type="transmembrane region" description="Helical" evidence="1">
    <location>
        <begin position="180"/>
        <end position="199"/>
    </location>
</feature>
<reference evidence="2" key="1">
    <citation type="submission" date="2020-11" db="EMBL/GenBank/DDBJ databases">
        <authorList>
            <person name="Tran Van P."/>
        </authorList>
    </citation>
    <scope>NUCLEOTIDE SEQUENCE</scope>
</reference>
<keyword evidence="1" id="KW-0812">Transmembrane</keyword>
<gene>
    <name evidence="2" type="ORF">DSTB1V02_LOCUS10423</name>
</gene>
<organism evidence="2">
    <name type="scientific">Darwinula stevensoni</name>
    <dbReference type="NCBI Taxonomy" id="69355"/>
    <lineage>
        <taxon>Eukaryota</taxon>
        <taxon>Metazoa</taxon>
        <taxon>Ecdysozoa</taxon>
        <taxon>Arthropoda</taxon>
        <taxon>Crustacea</taxon>
        <taxon>Oligostraca</taxon>
        <taxon>Ostracoda</taxon>
        <taxon>Podocopa</taxon>
        <taxon>Podocopida</taxon>
        <taxon>Darwinulocopina</taxon>
        <taxon>Darwinuloidea</taxon>
        <taxon>Darwinulidae</taxon>
        <taxon>Darwinula</taxon>
    </lineage>
</organism>
<accession>A0A7R9AAM5</accession>
<dbReference type="EMBL" id="CAJPEV010002988">
    <property type="protein sequence ID" value="CAG0898606.1"/>
    <property type="molecule type" value="Genomic_DNA"/>
</dbReference>
<proteinExistence type="predicted"/>
<sequence>MSGEADAQEAEHEHIFMHCLLMYCIFCPDVKYFSPYTVSRGSALDDLLQAVIPHVRKLTLPIEVDMMRVKMLLAFVIIGPATMADALKCIYCGPVAGSGIPSCDGKNYQQKTCSSDYQNPTCMSAYASKGGKLLFADCADTVASGCIQASSNDTQAVAYAGMYQCACKTDLCNGPNDASALSFSPFLLVFLLFVGGHFIRF</sequence>
<protein>
    <recommendedName>
        <fullName evidence="4">UPAR/Ly6 domain-containing protein</fullName>
    </recommendedName>
</protein>